<sequence length="56" mass="6160">MLRKFSVEAGLIVFSRDGRAQFGWLDLETGAYFGDADGRCIPEAVGAIEFHSDVTH</sequence>
<protein>
    <submittedName>
        <fullName evidence="1">Uncharacterized protein</fullName>
    </submittedName>
</protein>
<name>A0A158B0P2_9BURK</name>
<dbReference type="Proteomes" id="UP000054596">
    <property type="component" value="Unassembled WGS sequence"/>
</dbReference>
<accession>A0A158B0P2</accession>
<dbReference type="AlphaFoldDB" id="A0A158B0P2"/>
<evidence type="ECO:0000313" key="1">
    <source>
        <dbReference type="EMBL" id="SAK63625.1"/>
    </source>
</evidence>
<dbReference type="STRING" id="1777143.AWB82_03335"/>
<keyword evidence="2" id="KW-1185">Reference proteome</keyword>
<dbReference type="EMBL" id="FCOJ02000021">
    <property type="protein sequence ID" value="SAK63625.1"/>
    <property type="molecule type" value="Genomic_DNA"/>
</dbReference>
<evidence type="ECO:0000313" key="2">
    <source>
        <dbReference type="Proteomes" id="UP000054596"/>
    </source>
</evidence>
<organism evidence="1 2">
    <name type="scientific">Caballeronia glebae</name>
    <dbReference type="NCBI Taxonomy" id="1777143"/>
    <lineage>
        <taxon>Bacteria</taxon>
        <taxon>Pseudomonadati</taxon>
        <taxon>Pseudomonadota</taxon>
        <taxon>Betaproteobacteria</taxon>
        <taxon>Burkholderiales</taxon>
        <taxon>Burkholderiaceae</taxon>
        <taxon>Caballeronia</taxon>
    </lineage>
</organism>
<comment type="caution">
    <text evidence="1">The sequence shown here is derived from an EMBL/GenBank/DDBJ whole genome shotgun (WGS) entry which is preliminary data.</text>
</comment>
<proteinExistence type="predicted"/>
<reference evidence="1" key="1">
    <citation type="submission" date="2016-01" db="EMBL/GenBank/DDBJ databases">
        <authorList>
            <person name="Peeters C."/>
        </authorList>
    </citation>
    <scope>NUCLEOTIDE SEQUENCE [LARGE SCALE GENOMIC DNA]</scope>
    <source>
        <strain evidence="1">LMG 29325</strain>
    </source>
</reference>
<gene>
    <name evidence="1" type="ORF">AWB82_03335</name>
</gene>
<dbReference type="RefSeq" id="WP_200818126.1">
    <property type="nucleotide sequence ID" value="NZ_FCOJ02000021.1"/>
</dbReference>